<evidence type="ECO:0000313" key="2">
    <source>
        <dbReference type="EMBL" id="KAG9327694.1"/>
    </source>
</evidence>
<dbReference type="Proteomes" id="UP000717515">
    <property type="component" value="Unassembled WGS sequence"/>
</dbReference>
<proteinExistence type="predicted"/>
<reference evidence="2" key="1">
    <citation type="submission" date="2021-07" db="EMBL/GenBank/DDBJ databases">
        <title>Draft genome of Mortierella alpina, strain LL118, isolated from an aspen leaf litter sample.</title>
        <authorList>
            <person name="Yang S."/>
            <person name="Vinatzer B.A."/>
        </authorList>
    </citation>
    <scope>NUCLEOTIDE SEQUENCE</scope>
    <source>
        <strain evidence="2">LL118</strain>
    </source>
</reference>
<feature type="region of interest" description="Disordered" evidence="1">
    <location>
        <begin position="91"/>
        <end position="132"/>
    </location>
</feature>
<accession>A0A9P8IF89</accession>
<dbReference type="AlphaFoldDB" id="A0A9P8IF89"/>
<protein>
    <submittedName>
        <fullName evidence="2">Uncharacterized protein</fullName>
    </submittedName>
</protein>
<evidence type="ECO:0000256" key="1">
    <source>
        <dbReference type="SAM" id="MobiDB-lite"/>
    </source>
</evidence>
<dbReference type="EMBL" id="JAIFTL010000002">
    <property type="protein sequence ID" value="KAG9327694.1"/>
    <property type="molecule type" value="Genomic_DNA"/>
</dbReference>
<evidence type="ECO:0000313" key="3">
    <source>
        <dbReference type="Proteomes" id="UP000717515"/>
    </source>
</evidence>
<gene>
    <name evidence="2" type="ORF">KVV02_006398</name>
</gene>
<organism evidence="2 3">
    <name type="scientific">Mortierella alpina</name>
    <name type="common">Oleaginous fungus</name>
    <name type="synonym">Mortierella renispora</name>
    <dbReference type="NCBI Taxonomy" id="64518"/>
    <lineage>
        <taxon>Eukaryota</taxon>
        <taxon>Fungi</taxon>
        <taxon>Fungi incertae sedis</taxon>
        <taxon>Mucoromycota</taxon>
        <taxon>Mortierellomycotina</taxon>
        <taxon>Mortierellomycetes</taxon>
        <taxon>Mortierellales</taxon>
        <taxon>Mortierellaceae</taxon>
        <taxon>Mortierella</taxon>
    </lineage>
</organism>
<name>A0A9P8IF89_MORAP</name>
<comment type="caution">
    <text evidence="2">The sequence shown here is derived from an EMBL/GenBank/DDBJ whole genome shotgun (WGS) entry which is preliminary data.</text>
</comment>
<sequence>MDKLHIPRPPVTASQGPPSLDSTFEAFFVNLARSLGYLVVGINEHFTSKKCPLSGVYLRHIRLANTLLQDFRGARTGPTHGLLLVMVTVEEKSGQQEEKDMEEEKEEKEEEEEMEGEEELQQLVPAGSDLPI</sequence>
<feature type="compositionally biased region" description="Acidic residues" evidence="1">
    <location>
        <begin position="99"/>
        <end position="120"/>
    </location>
</feature>